<dbReference type="Proteomes" id="UP000076744">
    <property type="component" value="Unassembled WGS sequence"/>
</dbReference>
<dbReference type="GO" id="GO:0016887">
    <property type="term" value="F:ATP hydrolysis activity"/>
    <property type="evidence" value="ECO:0007669"/>
    <property type="project" value="TreeGrafter"/>
</dbReference>
<feature type="region of interest" description="Disordered" evidence="1">
    <location>
        <begin position="218"/>
        <end position="241"/>
    </location>
</feature>
<dbReference type="InterPro" id="IPR014729">
    <property type="entry name" value="Rossmann-like_a/b/a_fold"/>
</dbReference>
<evidence type="ECO:0000313" key="3">
    <source>
        <dbReference type="Proteomes" id="UP000076744"/>
    </source>
</evidence>
<dbReference type="PANTHER" id="PTHR31285:SF0">
    <property type="entry name" value="NICOTINAMIDE MONONUCLEOTIDE ADENYLYLTRANSFERASE"/>
    <property type="match status" value="1"/>
</dbReference>
<dbReference type="SUPFAM" id="SSF52374">
    <property type="entry name" value="Nucleotidylyl transferase"/>
    <property type="match status" value="1"/>
</dbReference>
<keyword evidence="2" id="KW-0808">Transferase</keyword>
<proteinExistence type="predicted"/>
<sequence length="378" mass="40376">MSGTTPTDRTLAELTAKLAEFRASPARLGLLYPPGTTLSNWAKELEREHARAVQAPPPESAFVRAGLRSRLLVLDASFNPPTLAHAHMAKLAVRDVLAEQRAALAGASAAPVVRPQTRLVLLLAVANADKPAAPAPLEHRLAMIYAFARRLQEELRGQGDEVPVDMALTSEPFFSGKADALRAASWYPGAELLPMEFIVGFDTLVRILDPKYYKGEASQTGEGAAGSGHQEKGGVEAAARGRRPQTPMMRALDPFFTHASLRVMLRPGEDYGGRDAQRSYIAALGGAAQGDATGSSLDEVGGDASWMRKVHVLSDEETGGTVAEGVSSSRVRQLVHDGGPPAAQDLVHSPVLDWISRYELYRRSRLPKGTSTDDGGSG</sequence>
<dbReference type="Gene3D" id="3.40.50.620">
    <property type="entry name" value="HUPs"/>
    <property type="match status" value="1"/>
</dbReference>
<dbReference type="PANTHER" id="PTHR31285">
    <property type="entry name" value="NICOTINAMIDE MONONUCLEOTIDE ADENYLYLTRANSFERASE"/>
    <property type="match status" value="1"/>
</dbReference>
<keyword evidence="2" id="KW-0548">Nucleotidyltransferase</keyword>
<evidence type="ECO:0000313" key="2">
    <source>
        <dbReference type="EMBL" id="OAA69813.1"/>
    </source>
</evidence>
<dbReference type="GO" id="GO:0000309">
    <property type="term" value="F:nicotinamide-nucleotide adenylyltransferase activity"/>
    <property type="evidence" value="ECO:0007669"/>
    <property type="project" value="TreeGrafter"/>
</dbReference>
<dbReference type="AlphaFoldDB" id="A0A168B9L3"/>
<dbReference type="GO" id="GO:0005634">
    <property type="term" value="C:nucleus"/>
    <property type="evidence" value="ECO:0007669"/>
    <property type="project" value="TreeGrafter"/>
</dbReference>
<comment type="caution">
    <text evidence="2">The sequence shown here is derived from an EMBL/GenBank/DDBJ whole genome shotgun (WGS) entry which is preliminary data.</text>
</comment>
<organism evidence="2 3">
    <name type="scientific">Cordyceps fumosorosea (strain ARSEF 2679)</name>
    <name type="common">Isaria fumosorosea</name>
    <dbReference type="NCBI Taxonomy" id="1081104"/>
    <lineage>
        <taxon>Eukaryota</taxon>
        <taxon>Fungi</taxon>
        <taxon>Dikarya</taxon>
        <taxon>Ascomycota</taxon>
        <taxon>Pezizomycotina</taxon>
        <taxon>Sordariomycetes</taxon>
        <taxon>Hypocreomycetidae</taxon>
        <taxon>Hypocreales</taxon>
        <taxon>Cordycipitaceae</taxon>
        <taxon>Cordyceps</taxon>
    </lineage>
</organism>
<evidence type="ECO:0000256" key="1">
    <source>
        <dbReference type="SAM" id="MobiDB-lite"/>
    </source>
</evidence>
<protein>
    <submittedName>
        <fullName evidence="2">Cytidylyltransferase</fullName>
    </submittedName>
</protein>
<keyword evidence="3" id="KW-1185">Reference proteome</keyword>
<dbReference type="EMBL" id="AZHB01000005">
    <property type="protein sequence ID" value="OAA69813.1"/>
    <property type="molecule type" value="Genomic_DNA"/>
</dbReference>
<dbReference type="GO" id="GO:0005737">
    <property type="term" value="C:cytoplasm"/>
    <property type="evidence" value="ECO:0007669"/>
    <property type="project" value="TreeGrafter"/>
</dbReference>
<gene>
    <name evidence="2" type="ORF">ISF_03083</name>
</gene>
<reference evidence="2 3" key="1">
    <citation type="journal article" date="2016" name="Genome Biol. Evol.">
        <title>Divergent and convergent evolution of fungal pathogenicity.</title>
        <authorList>
            <person name="Shang Y."/>
            <person name="Xiao G."/>
            <person name="Zheng P."/>
            <person name="Cen K."/>
            <person name="Zhan S."/>
            <person name="Wang C."/>
        </authorList>
    </citation>
    <scope>NUCLEOTIDE SEQUENCE [LARGE SCALE GENOMIC DNA]</scope>
    <source>
        <strain evidence="2 3">ARSEF 2679</strain>
    </source>
</reference>
<dbReference type="STRING" id="1081104.A0A168B9L3"/>
<dbReference type="OrthoDB" id="5591297at2759"/>
<dbReference type="GeneID" id="30019375"/>
<accession>A0A168B9L3</accession>
<name>A0A168B9L3_CORFA</name>
<dbReference type="RefSeq" id="XP_018706417.1">
    <property type="nucleotide sequence ID" value="XM_018846689.1"/>
</dbReference>